<dbReference type="GO" id="GO:0030322">
    <property type="term" value="P:stabilization of membrane potential"/>
    <property type="evidence" value="ECO:0007669"/>
    <property type="project" value="TreeGrafter"/>
</dbReference>
<sequence>MSFALPMSARLSKKLTALWEKLFGRQGNFDGSASNAPRKRSQTWWQVIKALNDRFWLKDLFLTLILILYAFVGGLFFHMIECPTYGTRMKQQKEQREAHQNTMVEHMIRLQAECTALPADDCRRLLSTAVVEYERRIGAVLESTDSCQFLGSVFYASTILTTIGYGHRTCYTTWGRAATIIYAIIGIPLMLTLVNGLGKRLFIWARCTWNKLRRSAYRIHSKYLISANRDSQWPPVCRTMSVCSITSEAVIYQEVDDVDFPLALSLGVVILYILVCAAIFMMWERRWDYFTALYFFFISLSTIGFGDVVPESITFTLIGFPFYVVGLSLVSVCINVIQAKVERSCDLTVEQIYRGLETLMSKVGNEVTINSVTTVQAGQRRLSVVEEASEDEYTNAKEGTTTTAADETPAGGEQRTTEAPTLDVIQIYRSPGERKITLRRMNSKDADQMTSLAQGLKKTKSQLSCMSYGSDWSAIRRGGCFDNVSIAGSPSPSELEVSPAGAVPLKRTPAFRIATGSDHKNLDQTSQG</sequence>
<dbReference type="GO" id="GO:0022841">
    <property type="term" value="F:potassium ion leak channel activity"/>
    <property type="evidence" value="ECO:0007669"/>
    <property type="project" value="TreeGrafter"/>
</dbReference>
<dbReference type="GO" id="GO:0005886">
    <property type="term" value="C:plasma membrane"/>
    <property type="evidence" value="ECO:0007669"/>
    <property type="project" value="TreeGrafter"/>
</dbReference>
<dbReference type="InterPro" id="IPR013099">
    <property type="entry name" value="K_chnl_dom"/>
</dbReference>
<dbReference type="InterPro" id="IPR003280">
    <property type="entry name" value="2pore_dom_K_chnl"/>
</dbReference>
<keyword evidence="3 8" id="KW-0812">Transmembrane</keyword>
<feature type="transmembrane region" description="Helical" evidence="10">
    <location>
        <begin position="315"/>
        <end position="337"/>
    </location>
</feature>
<protein>
    <recommendedName>
        <fullName evidence="11">Potassium channel domain-containing protein</fullName>
    </recommendedName>
</protein>
<dbReference type="EMBL" id="KL367483">
    <property type="protein sequence ID" value="KFD71154.1"/>
    <property type="molecule type" value="Genomic_DNA"/>
</dbReference>
<keyword evidence="4 10" id="KW-1133">Transmembrane helix</keyword>
<evidence type="ECO:0000256" key="9">
    <source>
        <dbReference type="SAM" id="MobiDB-lite"/>
    </source>
</evidence>
<feature type="transmembrane region" description="Helical" evidence="10">
    <location>
        <begin position="262"/>
        <end position="283"/>
    </location>
</feature>
<keyword evidence="5 8" id="KW-0406">Ion transport</keyword>
<evidence type="ECO:0000256" key="5">
    <source>
        <dbReference type="ARBA" id="ARBA00023065"/>
    </source>
</evidence>
<dbReference type="PANTHER" id="PTHR11003:SF335">
    <property type="entry name" value="POTASSIUM CHANNEL DOMAIN-CONTAINING PROTEIN"/>
    <property type="match status" value="1"/>
</dbReference>
<dbReference type="GO" id="GO:0015271">
    <property type="term" value="F:outward rectifier potassium channel activity"/>
    <property type="evidence" value="ECO:0007669"/>
    <property type="project" value="TreeGrafter"/>
</dbReference>
<comment type="similarity">
    <text evidence="8">Belongs to the two pore domain potassium channel (TC 1.A.1.8) family.</text>
</comment>
<dbReference type="PANTHER" id="PTHR11003">
    <property type="entry name" value="POTASSIUM CHANNEL, SUBFAMILY K"/>
    <property type="match status" value="1"/>
</dbReference>
<feature type="transmembrane region" description="Helical" evidence="10">
    <location>
        <begin position="60"/>
        <end position="80"/>
    </location>
</feature>
<feature type="domain" description="Potassium channel" evidence="11">
    <location>
        <begin position="268"/>
        <end position="341"/>
    </location>
</feature>
<evidence type="ECO:0000256" key="2">
    <source>
        <dbReference type="ARBA" id="ARBA00022448"/>
    </source>
</evidence>
<evidence type="ECO:0000313" key="14">
    <source>
        <dbReference type="Proteomes" id="UP000030764"/>
    </source>
</evidence>
<keyword evidence="14" id="KW-1185">Reference proteome</keyword>
<evidence type="ECO:0000256" key="10">
    <source>
        <dbReference type="SAM" id="Phobius"/>
    </source>
</evidence>
<accession>A0A085MAI0</accession>
<organism evidence="12 14">
    <name type="scientific">Trichuris suis</name>
    <name type="common">pig whipworm</name>
    <dbReference type="NCBI Taxonomy" id="68888"/>
    <lineage>
        <taxon>Eukaryota</taxon>
        <taxon>Metazoa</taxon>
        <taxon>Ecdysozoa</taxon>
        <taxon>Nematoda</taxon>
        <taxon>Enoplea</taxon>
        <taxon>Dorylaimia</taxon>
        <taxon>Trichinellida</taxon>
        <taxon>Trichuridae</taxon>
        <taxon>Trichuris</taxon>
    </lineage>
</organism>
<evidence type="ECO:0000256" key="7">
    <source>
        <dbReference type="ARBA" id="ARBA00023303"/>
    </source>
</evidence>
<comment type="subcellular location">
    <subcellularLocation>
        <location evidence="1">Membrane</location>
        <topology evidence="1">Multi-pass membrane protein</topology>
    </subcellularLocation>
</comment>
<evidence type="ECO:0000259" key="11">
    <source>
        <dbReference type="Pfam" id="PF07885"/>
    </source>
</evidence>
<dbReference type="EMBL" id="KL363210">
    <property type="protein sequence ID" value="KFD54226.1"/>
    <property type="molecule type" value="Genomic_DNA"/>
</dbReference>
<feature type="transmembrane region" description="Helical" evidence="10">
    <location>
        <begin position="290"/>
        <end position="309"/>
    </location>
</feature>
<dbReference type="PRINTS" id="PR01333">
    <property type="entry name" value="2POREKCHANEL"/>
</dbReference>
<keyword evidence="2 8" id="KW-0813">Transport</keyword>
<dbReference type="AlphaFoldDB" id="A0A085MAI0"/>
<reference evidence="12 14" key="1">
    <citation type="journal article" date="2014" name="Nat. Genet.">
        <title>Genome and transcriptome of the porcine whipworm Trichuris suis.</title>
        <authorList>
            <person name="Jex A.R."/>
            <person name="Nejsum P."/>
            <person name="Schwarz E.M."/>
            <person name="Hu L."/>
            <person name="Young N.D."/>
            <person name="Hall R.S."/>
            <person name="Korhonen P.K."/>
            <person name="Liao S."/>
            <person name="Thamsborg S."/>
            <person name="Xia J."/>
            <person name="Xu P."/>
            <person name="Wang S."/>
            <person name="Scheerlinck J.P."/>
            <person name="Hofmann A."/>
            <person name="Sternberg P.W."/>
            <person name="Wang J."/>
            <person name="Gasser R.B."/>
        </authorList>
    </citation>
    <scope>NUCLEOTIDE SEQUENCE [LARGE SCALE GENOMIC DNA]</scope>
    <source>
        <strain evidence="13">DCEP-RM93F</strain>
        <strain evidence="12">DCEP-RM93M</strain>
    </source>
</reference>
<evidence type="ECO:0000313" key="12">
    <source>
        <dbReference type="EMBL" id="KFD54226.1"/>
    </source>
</evidence>
<evidence type="ECO:0000256" key="8">
    <source>
        <dbReference type="RuleBase" id="RU003857"/>
    </source>
</evidence>
<feature type="transmembrane region" description="Helical" evidence="10">
    <location>
        <begin position="177"/>
        <end position="194"/>
    </location>
</feature>
<keyword evidence="6 10" id="KW-0472">Membrane</keyword>
<keyword evidence="7 8" id="KW-0407">Ion channel</keyword>
<evidence type="ECO:0000256" key="6">
    <source>
        <dbReference type="ARBA" id="ARBA00023136"/>
    </source>
</evidence>
<dbReference type="Pfam" id="PF07885">
    <property type="entry name" value="Ion_trans_2"/>
    <property type="match status" value="2"/>
</dbReference>
<evidence type="ECO:0000256" key="3">
    <source>
        <dbReference type="ARBA" id="ARBA00022692"/>
    </source>
</evidence>
<evidence type="ECO:0000313" key="13">
    <source>
        <dbReference type="EMBL" id="KFD71154.1"/>
    </source>
</evidence>
<feature type="region of interest" description="Disordered" evidence="9">
    <location>
        <begin position="389"/>
        <end position="416"/>
    </location>
</feature>
<proteinExistence type="inferred from homology"/>
<evidence type="ECO:0000256" key="4">
    <source>
        <dbReference type="ARBA" id="ARBA00022989"/>
    </source>
</evidence>
<gene>
    <name evidence="12" type="ORF">M513_05003</name>
    <name evidence="13" type="ORF">M514_05003</name>
</gene>
<dbReference type="Proteomes" id="UP000030764">
    <property type="component" value="Unassembled WGS sequence"/>
</dbReference>
<dbReference type="SUPFAM" id="SSF81324">
    <property type="entry name" value="Voltage-gated potassium channels"/>
    <property type="match status" value="2"/>
</dbReference>
<name>A0A085MAI0_9BILA</name>
<evidence type="ECO:0000256" key="1">
    <source>
        <dbReference type="ARBA" id="ARBA00004141"/>
    </source>
</evidence>
<feature type="domain" description="Potassium channel" evidence="11">
    <location>
        <begin position="144"/>
        <end position="201"/>
    </location>
</feature>
<dbReference type="Gene3D" id="1.10.287.70">
    <property type="match status" value="1"/>
</dbReference>
<dbReference type="Proteomes" id="UP000030758">
    <property type="component" value="Unassembled WGS sequence"/>
</dbReference>